<dbReference type="SUPFAM" id="SSF103473">
    <property type="entry name" value="MFS general substrate transporter"/>
    <property type="match status" value="1"/>
</dbReference>
<dbReference type="InterPro" id="IPR036259">
    <property type="entry name" value="MFS_trans_sf"/>
</dbReference>
<dbReference type="EMBL" id="JAJSOF020000017">
    <property type="protein sequence ID" value="KAJ4439702.1"/>
    <property type="molecule type" value="Genomic_DNA"/>
</dbReference>
<keyword evidence="3 6" id="KW-0812">Transmembrane</keyword>
<feature type="transmembrane region" description="Helical" evidence="6">
    <location>
        <begin position="92"/>
        <end position="110"/>
    </location>
</feature>
<dbReference type="InterPro" id="IPR011701">
    <property type="entry name" value="MFS"/>
</dbReference>
<dbReference type="PANTHER" id="PTHR23511">
    <property type="entry name" value="SYNAPTIC VESICLE GLYCOPROTEIN 2"/>
    <property type="match status" value="1"/>
</dbReference>
<keyword evidence="5 6" id="KW-0472">Membrane</keyword>
<evidence type="ECO:0000256" key="3">
    <source>
        <dbReference type="ARBA" id="ARBA00022692"/>
    </source>
</evidence>
<keyword evidence="2" id="KW-0813">Transport</keyword>
<feature type="transmembrane region" description="Helical" evidence="6">
    <location>
        <begin position="445"/>
        <end position="471"/>
    </location>
</feature>
<evidence type="ECO:0000256" key="5">
    <source>
        <dbReference type="ARBA" id="ARBA00023136"/>
    </source>
</evidence>
<evidence type="ECO:0000256" key="6">
    <source>
        <dbReference type="SAM" id="Phobius"/>
    </source>
</evidence>
<accession>A0ABQ8T1A2</accession>
<protein>
    <recommendedName>
        <fullName evidence="7">Major facilitator superfamily (MFS) profile domain-containing protein</fullName>
    </recommendedName>
</protein>
<evidence type="ECO:0000256" key="4">
    <source>
        <dbReference type="ARBA" id="ARBA00022989"/>
    </source>
</evidence>
<dbReference type="Pfam" id="PF07690">
    <property type="entry name" value="MFS_1"/>
    <property type="match status" value="2"/>
</dbReference>
<evidence type="ECO:0000256" key="2">
    <source>
        <dbReference type="ARBA" id="ARBA00022448"/>
    </source>
</evidence>
<comment type="subcellular location">
    <subcellularLocation>
        <location evidence="1">Membrane</location>
        <topology evidence="1">Multi-pass membrane protein</topology>
    </subcellularLocation>
</comment>
<organism evidence="8 9">
    <name type="scientific">Periplaneta americana</name>
    <name type="common">American cockroach</name>
    <name type="synonym">Blatta americana</name>
    <dbReference type="NCBI Taxonomy" id="6978"/>
    <lineage>
        <taxon>Eukaryota</taxon>
        <taxon>Metazoa</taxon>
        <taxon>Ecdysozoa</taxon>
        <taxon>Arthropoda</taxon>
        <taxon>Hexapoda</taxon>
        <taxon>Insecta</taxon>
        <taxon>Pterygota</taxon>
        <taxon>Neoptera</taxon>
        <taxon>Polyneoptera</taxon>
        <taxon>Dictyoptera</taxon>
        <taxon>Blattodea</taxon>
        <taxon>Blattoidea</taxon>
        <taxon>Blattidae</taxon>
        <taxon>Blattinae</taxon>
        <taxon>Periplaneta</taxon>
    </lineage>
</organism>
<feature type="transmembrane region" description="Helical" evidence="6">
    <location>
        <begin position="122"/>
        <end position="144"/>
    </location>
</feature>
<feature type="transmembrane region" description="Helical" evidence="6">
    <location>
        <begin position="262"/>
        <end position="280"/>
    </location>
</feature>
<keyword evidence="4 6" id="KW-1133">Transmembrane helix</keyword>
<gene>
    <name evidence="8" type="ORF">ANN_07830</name>
</gene>
<dbReference type="InterPro" id="IPR020846">
    <property type="entry name" value="MFS_dom"/>
</dbReference>
<dbReference type="PANTHER" id="PTHR23511:SF36">
    <property type="entry name" value="EG:BACR7A4.13 PROTEIN-RELATED"/>
    <property type="match status" value="1"/>
</dbReference>
<feature type="transmembrane region" description="Helical" evidence="6">
    <location>
        <begin position="66"/>
        <end position="86"/>
    </location>
</feature>
<evidence type="ECO:0000259" key="7">
    <source>
        <dbReference type="PROSITE" id="PS50850"/>
    </source>
</evidence>
<feature type="transmembrane region" description="Helical" evidence="6">
    <location>
        <begin position="374"/>
        <end position="391"/>
    </location>
</feature>
<dbReference type="PROSITE" id="PS50850">
    <property type="entry name" value="MFS"/>
    <property type="match status" value="1"/>
</dbReference>
<evidence type="ECO:0000313" key="8">
    <source>
        <dbReference type="EMBL" id="KAJ4439702.1"/>
    </source>
</evidence>
<feature type="transmembrane region" description="Helical" evidence="6">
    <location>
        <begin position="35"/>
        <end position="54"/>
    </location>
</feature>
<feature type="transmembrane region" description="Helical" evidence="6">
    <location>
        <begin position="344"/>
        <end position="362"/>
    </location>
</feature>
<name>A0ABQ8T1A2_PERAM</name>
<reference evidence="8 9" key="1">
    <citation type="journal article" date="2022" name="Allergy">
        <title>Genome assembly and annotation of Periplaneta americana reveal a comprehensive cockroach allergen profile.</title>
        <authorList>
            <person name="Wang L."/>
            <person name="Xiong Q."/>
            <person name="Saelim N."/>
            <person name="Wang L."/>
            <person name="Nong W."/>
            <person name="Wan A.T."/>
            <person name="Shi M."/>
            <person name="Liu X."/>
            <person name="Cao Q."/>
            <person name="Hui J.H.L."/>
            <person name="Sookrung N."/>
            <person name="Leung T.F."/>
            <person name="Tungtrongchitr A."/>
            <person name="Tsui S.K.W."/>
        </authorList>
    </citation>
    <scope>NUCLEOTIDE SEQUENCE [LARGE SCALE GENOMIC DNA]</scope>
    <source>
        <strain evidence="8">PWHHKU_190912</strain>
    </source>
</reference>
<proteinExistence type="predicted"/>
<feature type="transmembrane region" description="Helical" evidence="6">
    <location>
        <begin position="397"/>
        <end position="424"/>
    </location>
</feature>
<evidence type="ECO:0000313" key="9">
    <source>
        <dbReference type="Proteomes" id="UP001148838"/>
    </source>
</evidence>
<evidence type="ECO:0000256" key="1">
    <source>
        <dbReference type="ARBA" id="ARBA00004141"/>
    </source>
</evidence>
<keyword evidence="9" id="KW-1185">Reference proteome</keyword>
<dbReference type="Gene3D" id="1.20.1250.20">
    <property type="entry name" value="MFS general substrate transporter like domains"/>
    <property type="match status" value="1"/>
</dbReference>
<comment type="caution">
    <text evidence="8">The sequence shown here is derived from an EMBL/GenBank/DDBJ whole genome shotgun (WGS) entry which is preliminary data.</text>
</comment>
<feature type="domain" description="Major facilitator superfamily (MFS) profile" evidence="7">
    <location>
        <begin position="1"/>
        <end position="473"/>
    </location>
</feature>
<feature type="transmembrane region" description="Helical" evidence="6">
    <location>
        <begin position="164"/>
        <end position="183"/>
    </location>
</feature>
<dbReference type="Proteomes" id="UP001148838">
    <property type="component" value="Unassembled WGS sequence"/>
</dbReference>
<sequence length="473" mass="52179">MCIYAIGIHIASQRNYVVLPCIRTIQPHKNLDHFIPIRALFTGMISSALVWGFLSDTLGRRKLLLVGYFLLTFLMVASSFSQAFWILAVFKFIGGFVSCGPFAVLLAYLAEFNSSHQRPRAMMMVGIFTSVAIICVPALAWALIPQPWSWSFFGGYITYNSWRMFIAVSALPSLLAGCGIWFFDESPKFLMSCGRREEALSVFRRVYSINTGNPPENYPVKSLREEKSIGTSVLSTDAPSNSVLTLLKLGAEQMKPFFHKPYIGKALLVFTIQFGGLWAMNTIRLWLPQLFAIVEEYSIVNENEYGNATLCEMLASRTGPKVIINESLILVDEPCVPVQIGDSMYIYSMIVGFTTSVFNLSASSVINCIGKKKILVLGYALNCFCVIGMYWCNSMEVLLVVASLFIGSGSMSSNALMSVVVDLFPTSLRTMAVSITMMTGRIGALTGNITFPVFLGISCAMPFFLIGAISLGK</sequence>